<dbReference type="GO" id="GO:0032993">
    <property type="term" value="C:protein-DNA complex"/>
    <property type="evidence" value="ECO:0007669"/>
    <property type="project" value="TreeGrafter"/>
</dbReference>
<evidence type="ECO:0000313" key="6">
    <source>
        <dbReference type="EMBL" id="BAQ24463.1"/>
    </source>
</evidence>
<dbReference type="Proteomes" id="UP000217758">
    <property type="component" value="Chromosome"/>
</dbReference>
<dbReference type="PANTHER" id="PTHR30346:SF28">
    <property type="entry name" value="HTH-TYPE TRANSCRIPTIONAL REGULATOR CYNR"/>
    <property type="match status" value="1"/>
</dbReference>
<protein>
    <recommendedName>
        <fullName evidence="5">HTH lysR-type domain-containing protein</fullName>
    </recommendedName>
</protein>
<proteinExistence type="inferred from homology"/>
<evidence type="ECO:0000313" key="7">
    <source>
        <dbReference type="Proteomes" id="UP000217758"/>
    </source>
</evidence>
<dbReference type="InterPro" id="IPR005119">
    <property type="entry name" value="LysR_subst-bd"/>
</dbReference>
<dbReference type="SUPFAM" id="SSF53850">
    <property type="entry name" value="Periplasmic binding protein-like II"/>
    <property type="match status" value="1"/>
</dbReference>
<dbReference type="RefSeq" id="WP_161940031.1">
    <property type="nucleotide sequence ID" value="NZ_AP014612.1"/>
</dbReference>
<name>A0A1L7LJU3_9STRE</name>
<dbReference type="Pfam" id="PF00126">
    <property type="entry name" value="HTH_1"/>
    <property type="match status" value="1"/>
</dbReference>
<dbReference type="GO" id="GO:0003677">
    <property type="term" value="F:DNA binding"/>
    <property type="evidence" value="ECO:0007669"/>
    <property type="project" value="UniProtKB-KW"/>
</dbReference>
<dbReference type="Gene3D" id="1.10.10.10">
    <property type="entry name" value="Winged helix-like DNA-binding domain superfamily/Winged helix DNA-binding domain"/>
    <property type="match status" value="1"/>
</dbReference>
<evidence type="ECO:0000256" key="2">
    <source>
        <dbReference type="ARBA" id="ARBA00023015"/>
    </source>
</evidence>
<organism evidence="6 7">
    <name type="scientific">Streptococcus troglodytae</name>
    <dbReference type="NCBI Taxonomy" id="1111760"/>
    <lineage>
        <taxon>Bacteria</taxon>
        <taxon>Bacillati</taxon>
        <taxon>Bacillota</taxon>
        <taxon>Bacilli</taxon>
        <taxon>Lactobacillales</taxon>
        <taxon>Streptococcaceae</taxon>
        <taxon>Streptococcus</taxon>
    </lineage>
</organism>
<keyword evidence="3" id="KW-0238">DNA-binding</keyword>
<sequence length="283" mass="32087">MINPYLLEQLLTFYRTGTLSAAAEELFISQPALSQSMQKLEEMVGVPLFIRQKNKTDFNENGRLLAEYAQKILALQKEMVSAVREQANHQTSLHLASIAPGPFYLLLPKLKEKFPKLEITSELVNSEEKLLAGLLADQYDLVITHQPNRNDQLTYQTYFSETLSMRLPKSHPLANRSQLTFADLAGQNILLLSDIGFWTEMVKSQIPSANFLYMENTAAFTDVANMGTFPTFISTVAAPPKDPSYKIIPLSERLATAQFYFLLKKANLYKWQNLIEKVQTSLK</sequence>
<dbReference type="Gene3D" id="3.40.190.10">
    <property type="entry name" value="Periplasmic binding protein-like II"/>
    <property type="match status" value="2"/>
</dbReference>
<accession>A0A1L7LJU3</accession>
<dbReference type="SUPFAM" id="SSF46785">
    <property type="entry name" value="Winged helix' DNA-binding domain"/>
    <property type="match status" value="1"/>
</dbReference>
<dbReference type="AlphaFoldDB" id="A0A1L7LJU3"/>
<evidence type="ECO:0000256" key="1">
    <source>
        <dbReference type="ARBA" id="ARBA00009437"/>
    </source>
</evidence>
<gene>
    <name evidence="6" type="ORF">SRT_12020</name>
</gene>
<evidence type="ECO:0000259" key="5">
    <source>
        <dbReference type="PROSITE" id="PS50931"/>
    </source>
</evidence>
<keyword evidence="2" id="KW-0805">Transcription regulation</keyword>
<dbReference type="Pfam" id="PF03466">
    <property type="entry name" value="LysR_substrate"/>
    <property type="match status" value="1"/>
</dbReference>
<keyword evidence="7" id="KW-1185">Reference proteome</keyword>
<feature type="domain" description="HTH lysR-type" evidence="5">
    <location>
        <begin position="2"/>
        <end position="59"/>
    </location>
</feature>
<dbReference type="InterPro" id="IPR000847">
    <property type="entry name" value="LysR_HTH_N"/>
</dbReference>
<keyword evidence="4" id="KW-0804">Transcription</keyword>
<reference evidence="6 7" key="1">
    <citation type="journal article" date="2016" name="Microbiol. Immunol.">
        <title>Complete genome sequence of Streptococcus troglodytae TKU31 isolated from the oral cavity of a chimpanzee (Pan troglodytes).</title>
        <authorList>
            <person name="Okamoto M."/>
            <person name="Naito M."/>
            <person name="Miyanohara M."/>
            <person name="Imai S."/>
            <person name="Nomura Y."/>
            <person name="Saito W."/>
            <person name="Momoi Y."/>
            <person name="Takada K."/>
            <person name="Miyabe-Nishiwaki T."/>
            <person name="Tomonaga M."/>
            <person name="Hanada N."/>
        </authorList>
    </citation>
    <scope>NUCLEOTIDE SEQUENCE [LARGE SCALE GENOMIC DNA]</scope>
    <source>
        <strain evidence="7">TKU 31</strain>
    </source>
</reference>
<comment type="similarity">
    <text evidence="1">Belongs to the LysR transcriptional regulatory family.</text>
</comment>
<dbReference type="KEGG" id="strg:SRT_12020"/>
<dbReference type="InterPro" id="IPR036390">
    <property type="entry name" value="WH_DNA-bd_sf"/>
</dbReference>
<evidence type="ECO:0000256" key="3">
    <source>
        <dbReference type="ARBA" id="ARBA00023125"/>
    </source>
</evidence>
<dbReference type="InterPro" id="IPR036388">
    <property type="entry name" value="WH-like_DNA-bd_sf"/>
</dbReference>
<evidence type="ECO:0000256" key="4">
    <source>
        <dbReference type="ARBA" id="ARBA00023163"/>
    </source>
</evidence>
<dbReference type="PROSITE" id="PS50931">
    <property type="entry name" value="HTH_LYSR"/>
    <property type="match status" value="1"/>
</dbReference>
<dbReference type="GO" id="GO:0003700">
    <property type="term" value="F:DNA-binding transcription factor activity"/>
    <property type="evidence" value="ECO:0007669"/>
    <property type="project" value="InterPro"/>
</dbReference>
<dbReference type="EMBL" id="AP014612">
    <property type="protein sequence ID" value="BAQ24463.1"/>
    <property type="molecule type" value="Genomic_DNA"/>
</dbReference>
<dbReference type="PANTHER" id="PTHR30346">
    <property type="entry name" value="TRANSCRIPTIONAL DUAL REGULATOR HCAR-RELATED"/>
    <property type="match status" value="1"/>
</dbReference>
<dbReference type="PRINTS" id="PR00039">
    <property type="entry name" value="HTHLYSR"/>
</dbReference>